<dbReference type="WBParaSite" id="GPUH_0002213201-mRNA-1">
    <property type="protein sequence ID" value="GPUH_0002213201-mRNA-1"/>
    <property type="gene ID" value="GPUH_0002213201"/>
</dbReference>
<dbReference type="GO" id="GO:0034702">
    <property type="term" value="C:monoatomic ion channel complex"/>
    <property type="evidence" value="ECO:0007669"/>
    <property type="project" value="UniProtKB-KW"/>
</dbReference>
<keyword evidence="4 11" id="KW-0812">Transmembrane</keyword>
<evidence type="ECO:0000256" key="8">
    <source>
        <dbReference type="ARBA" id="ARBA00023065"/>
    </source>
</evidence>
<gene>
    <name evidence="13" type="ORF">GPUH_LOCUS22107</name>
</gene>
<dbReference type="GO" id="GO:1990573">
    <property type="term" value="P:potassium ion import across plasma membrane"/>
    <property type="evidence" value="ECO:0007669"/>
    <property type="project" value="TreeGrafter"/>
</dbReference>
<evidence type="ECO:0000313" key="14">
    <source>
        <dbReference type="Proteomes" id="UP000271098"/>
    </source>
</evidence>
<evidence type="ECO:0000256" key="5">
    <source>
        <dbReference type="ARBA" id="ARBA00022882"/>
    </source>
</evidence>
<keyword evidence="8 11" id="KW-0406">Ion transport</keyword>
<dbReference type="InterPro" id="IPR014756">
    <property type="entry name" value="Ig_E-set"/>
</dbReference>
<keyword evidence="5 11" id="KW-0851">Voltage-gated channel</keyword>
<reference evidence="15" key="1">
    <citation type="submission" date="2016-06" db="UniProtKB">
        <authorList>
            <consortium name="WormBaseParasite"/>
        </authorList>
    </citation>
    <scope>IDENTIFICATION</scope>
</reference>
<dbReference type="PANTHER" id="PTHR11767:SF102">
    <property type="entry name" value="INWARDLY RECTIFYING POTASSIUM CHANNEL 1, ISOFORM F"/>
    <property type="match status" value="1"/>
</dbReference>
<keyword evidence="9" id="KW-0472">Membrane</keyword>
<proteinExistence type="inferred from homology"/>
<evidence type="ECO:0000256" key="1">
    <source>
        <dbReference type="ARBA" id="ARBA00004141"/>
    </source>
</evidence>
<evidence type="ECO:0000256" key="7">
    <source>
        <dbReference type="ARBA" id="ARBA00022989"/>
    </source>
</evidence>
<accession>A0A183EMB4</accession>
<dbReference type="Pfam" id="PF17655">
    <property type="entry name" value="IRK_C"/>
    <property type="match status" value="1"/>
</dbReference>
<organism evidence="15">
    <name type="scientific">Gongylonema pulchrum</name>
    <dbReference type="NCBI Taxonomy" id="637853"/>
    <lineage>
        <taxon>Eukaryota</taxon>
        <taxon>Metazoa</taxon>
        <taxon>Ecdysozoa</taxon>
        <taxon>Nematoda</taxon>
        <taxon>Chromadorea</taxon>
        <taxon>Rhabditida</taxon>
        <taxon>Spirurina</taxon>
        <taxon>Spiruromorpha</taxon>
        <taxon>Spiruroidea</taxon>
        <taxon>Gongylonematidae</taxon>
        <taxon>Gongylonema</taxon>
    </lineage>
</organism>
<dbReference type="EMBL" id="UYRT01094258">
    <property type="protein sequence ID" value="VDN39483.1"/>
    <property type="molecule type" value="Genomic_DNA"/>
</dbReference>
<keyword evidence="14" id="KW-1185">Reference proteome</keyword>
<dbReference type="InterPro" id="IPR016449">
    <property type="entry name" value="K_chnl_inward-rec_Kir"/>
</dbReference>
<dbReference type="GO" id="GO:0005242">
    <property type="term" value="F:inward rectifier potassium channel activity"/>
    <property type="evidence" value="ECO:0007669"/>
    <property type="project" value="InterPro"/>
</dbReference>
<evidence type="ECO:0000259" key="12">
    <source>
        <dbReference type="Pfam" id="PF17655"/>
    </source>
</evidence>
<dbReference type="PANTHER" id="PTHR11767">
    <property type="entry name" value="INWARD RECTIFIER POTASSIUM CHANNEL"/>
    <property type="match status" value="1"/>
</dbReference>
<comment type="subcellular location">
    <subcellularLocation>
        <location evidence="1 11">Membrane</location>
        <topology evidence="1 11">Multi-pass membrane protein</topology>
    </subcellularLocation>
</comment>
<dbReference type="Proteomes" id="UP000271098">
    <property type="component" value="Unassembled WGS sequence"/>
</dbReference>
<evidence type="ECO:0000313" key="13">
    <source>
        <dbReference type="EMBL" id="VDN39483.1"/>
    </source>
</evidence>
<evidence type="ECO:0000313" key="15">
    <source>
        <dbReference type="WBParaSite" id="GPUH_0002213201-mRNA-1"/>
    </source>
</evidence>
<keyword evidence="10 11" id="KW-0407">Ion channel</keyword>
<keyword evidence="3 11" id="KW-0633">Potassium transport</keyword>
<protein>
    <submittedName>
        <fullName evidence="15">IRK_C domain-containing protein</fullName>
    </submittedName>
</protein>
<feature type="domain" description="Inward rectifier potassium channel C-terminal" evidence="12">
    <location>
        <begin position="1"/>
        <end position="136"/>
    </location>
</feature>
<evidence type="ECO:0000256" key="11">
    <source>
        <dbReference type="RuleBase" id="RU003822"/>
    </source>
</evidence>
<dbReference type="Gene3D" id="2.60.40.1400">
    <property type="entry name" value="G protein-activated inward rectifier potassium channel 1"/>
    <property type="match status" value="1"/>
</dbReference>
<dbReference type="PRINTS" id="PR01320">
    <property type="entry name" value="KIRCHANNEL"/>
</dbReference>
<dbReference type="GO" id="GO:0005886">
    <property type="term" value="C:plasma membrane"/>
    <property type="evidence" value="ECO:0007669"/>
    <property type="project" value="TreeGrafter"/>
</dbReference>
<keyword evidence="2 11" id="KW-0813">Transport</keyword>
<dbReference type="InterPro" id="IPR013518">
    <property type="entry name" value="K_chnl_inward-rec_Kir_cyto"/>
</dbReference>
<keyword evidence="6 11" id="KW-0630">Potassium</keyword>
<dbReference type="AlphaFoldDB" id="A0A183EMB4"/>
<name>A0A183EMB4_9BILA</name>
<evidence type="ECO:0000256" key="4">
    <source>
        <dbReference type="ARBA" id="ARBA00022692"/>
    </source>
</evidence>
<comment type="similarity">
    <text evidence="11">Belongs to the inward rectifier-type potassium channel (TC 1.A.2.1) family.</text>
</comment>
<evidence type="ECO:0000256" key="3">
    <source>
        <dbReference type="ARBA" id="ARBA00022538"/>
    </source>
</evidence>
<sequence length="238" mass="27057">MIKKCITYEGELLPFHQFDMDVGYDTGLDRVFVIWPITVCHEIDENSPLYEVSRESLSTARFEIIAILEGVVESVGSTTQARTSYLPNEILWGKRFEKLVTYQRENGEYRIDFGKFHNVYDVDTPSCSAKELDKMRDLGLKPENAYQIVPDLSNSTASSPVVAIHPKGSSPRLSFLSSTRDNGIIHHSVKVETDDEDNDQTIHVDVGLRHKRSLLMRAQSPDFAARHKQSIRRGPDLF</sequence>
<dbReference type="InterPro" id="IPR041647">
    <property type="entry name" value="IRK_C"/>
</dbReference>
<dbReference type="GO" id="GO:0034765">
    <property type="term" value="P:regulation of monoatomic ion transmembrane transport"/>
    <property type="evidence" value="ECO:0007669"/>
    <property type="project" value="TreeGrafter"/>
</dbReference>
<dbReference type="OrthoDB" id="273257at2759"/>
<keyword evidence="7" id="KW-1133">Transmembrane helix</keyword>
<evidence type="ECO:0000256" key="10">
    <source>
        <dbReference type="ARBA" id="ARBA00023303"/>
    </source>
</evidence>
<reference evidence="13 14" key="2">
    <citation type="submission" date="2018-11" db="EMBL/GenBank/DDBJ databases">
        <authorList>
            <consortium name="Pathogen Informatics"/>
        </authorList>
    </citation>
    <scope>NUCLEOTIDE SEQUENCE [LARGE SCALE GENOMIC DNA]</scope>
</reference>
<dbReference type="SUPFAM" id="SSF81296">
    <property type="entry name" value="E set domains"/>
    <property type="match status" value="1"/>
</dbReference>
<evidence type="ECO:0000256" key="2">
    <source>
        <dbReference type="ARBA" id="ARBA00022448"/>
    </source>
</evidence>
<evidence type="ECO:0000256" key="6">
    <source>
        <dbReference type="ARBA" id="ARBA00022958"/>
    </source>
</evidence>
<evidence type="ECO:0000256" key="9">
    <source>
        <dbReference type="ARBA" id="ARBA00023136"/>
    </source>
</evidence>